<organism evidence="1 2">
    <name type="scientific">Glomus cerebriforme</name>
    <dbReference type="NCBI Taxonomy" id="658196"/>
    <lineage>
        <taxon>Eukaryota</taxon>
        <taxon>Fungi</taxon>
        <taxon>Fungi incertae sedis</taxon>
        <taxon>Mucoromycota</taxon>
        <taxon>Glomeromycotina</taxon>
        <taxon>Glomeromycetes</taxon>
        <taxon>Glomerales</taxon>
        <taxon>Glomeraceae</taxon>
        <taxon>Glomus</taxon>
    </lineage>
</organism>
<protein>
    <submittedName>
        <fullName evidence="1">Uncharacterized protein</fullName>
    </submittedName>
</protein>
<gene>
    <name evidence="1" type="ORF">C1645_821375</name>
</gene>
<evidence type="ECO:0000313" key="1">
    <source>
        <dbReference type="EMBL" id="RIA91918.1"/>
    </source>
</evidence>
<dbReference type="Proteomes" id="UP000265703">
    <property type="component" value="Unassembled WGS sequence"/>
</dbReference>
<dbReference type="AlphaFoldDB" id="A0A397T0S3"/>
<sequence length="144" mass="16801">MDGIDEIDFVNIINYEDDKQGEKTDKEVSLNSSGKKSINLPSVRILTQNILQPLLIIIKKKKYLKIQPERIGLIKAAFNNTQSQTKLQTEDYLDEFIANLNSGFYIPSWQIFRNKINDKYIYYKNNIIKLFQENNSKIAFTSNM</sequence>
<evidence type="ECO:0000313" key="2">
    <source>
        <dbReference type="Proteomes" id="UP000265703"/>
    </source>
</evidence>
<dbReference type="STRING" id="658196.A0A397T0S3"/>
<proteinExistence type="predicted"/>
<dbReference type="OrthoDB" id="4987009at2759"/>
<name>A0A397T0S3_9GLOM</name>
<accession>A0A397T0S3</accession>
<reference evidence="1 2" key="1">
    <citation type="submission" date="2018-06" db="EMBL/GenBank/DDBJ databases">
        <title>Comparative genomics reveals the genomic features of Rhizophagus irregularis, R. cerebriforme, R. diaphanum and Gigaspora rosea, and their symbiotic lifestyle signature.</title>
        <authorList>
            <person name="Morin E."/>
            <person name="San Clemente H."/>
            <person name="Chen E.C.H."/>
            <person name="De La Providencia I."/>
            <person name="Hainaut M."/>
            <person name="Kuo A."/>
            <person name="Kohler A."/>
            <person name="Murat C."/>
            <person name="Tang N."/>
            <person name="Roy S."/>
            <person name="Loubradou J."/>
            <person name="Henrissat B."/>
            <person name="Grigoriev I.V."/>
            <person name="Corradi N."/>
            <person name="Roux C."/>
            <person name="Martin F.M."/>
        </authorList>
    </citation>
    <scope>NUCLEOTIDE SEQUENCE [LARGE SCALE GENOMIC DNA]</scope>
    <source>
        <strain evidence="1 2">DAOM 227022</strain>
    </source>
</reference>
<dbReference type="EMBL" id="QKYT01000139">
    <property type="protein sequence ID" value="RIA91918.1"/>
    <property type="molecule type" value="Genomic_DNA"/>
</dbReference>
<keyword evidence="2" id="KW-1185">Reference proteome</keyword>
<comment type="caution">
    <text evidence="1">The sequence shown here is derived from an EMBL/GenBank/DDBJ whole genome shotgun (WGS) entry which is preliminary data.</text>
</comment>